<dbReference type="STRING" id="299255.SAMN02745129_2282"/>
<accession>A0A1M5TUH0</accession>
<protein>
    <submittedName>
        <fullName evidence="1">Uncharacterized protein</fullName>
    </submittedName>
</protein>
<organism evidence="1 2">
    <name type="scientific">Ferrimonas marina</name>
    <dbReference type="NCBI Taxonomy" id="299255"/>
    <lineage>
        <taxon>Bacteria</taxon>
        <taxon>Pseudomonadati</taxon>
        <taxon>Pseudomonadota</taxon>
        <taxon>Gammaproteobacteria</taxon>
        <taxon>Alteromonadales</taxon>
        <taxon>Ferrimonadaceae</taxon>
        <taxon>Ferrimonas</taxon>
    </lineage>
</organism>
<dbReference type="Proteomes" id="UP000184268">
    <property type="component" value="Unassembled WGS sequence"/>
</dbReference>
<gene>
    <name evidence="1" type="ORF">SAMN02745129_2282</name>
</gene>
<reference evidence="1 2" key="1">
    <citation type="submission" date="2016-11" db="EMBL/GenBank/DDBJ databases">
        <authorList>
            <person name="Jaros S."/>
            <person name="Januszkiewicz K."/>
            <person name="Wedrychowicz H."/>
        </authorList>
    </citation>
    <scope>NUCLEOTIDE SEQUENCE [LARGE SCALE GENOMIC DNA]</scope>
    <source>
        <strain evidence="1 2">DSM 16917</strain>
    </source>
</reference>
<name>A0A1M5TUH0_9GAMM</name>
<dbReference type="EMBL" id="FQXG01000003">
    <property type="protein sequence ID" value="SHH54374.1"/>
    <property type="molecule type" value="Genomic_DNA"/>
</dbReference>
<proteinExistence type="predicted"/>
<dbReference type="RefSeq" id="WP_143165611.1">
    <property type="nucleotide sequence ID" value="NZ_FQXG01000003.1"/>
</dbReference>
<dbReference type="AlphaFoldDB" id="A0A1M5TUH0"/>
<sequence>MMVEAKDLQDFHALMLGGEPLKEAQLVYACPQGKHRLYIRAGGSDMTGFSAVALSASYQAAGAAGWGANPSEPMPVDVLFTAQVDRGTVSELHLNPLVVGPDTAKLARMLEHVGEIAQSLVREDSKEQRHHMERWAANGPRVDPNKKVTHFVSRQPYEVRPGQ</sequence>
<evidence type="ECO:0000313" key="2">
    <source>
        <dbReference type="Proteomes" id="UP000184268"/>
    </source>
</evidence>
<evidence type="ECO:0000313" key="1">
    <source>
        <dbReference type="EMBL" id="SHH54374.1"/>
    </source>
</evidence>
<keyword evidence="2" id="KW-1185">Reference proteome</keyword>